<name>A0ABQ7UDW0_SOLTU</name>
<keyword evidence="3" id="KW-1185">Reference proteome</keyword>
<dbReference type="InterPro" id="IPR036397">
    <property type="entry name" value="RNaseH_sf"/>
</dbReference>
<proteinExistence type="predicted"/>
<dbReference type="InterPro" id="IPR000953">
    <property type="entry name" value="Chromo/chromo_shadow_dom"/>
</dbReference>
<dbReference type="PROSITE" id="PS50994">
    <property type="entry name" value="INTEGRASE"/>
    <property type="match status" value="1"/>
</dbReference>
<comment type="caution">
    <text evidence="2">The sequence shown here is derived from an EMBL/GenBank/DDBJ whole genome shotgun (WGS) entry which is preliminary data.</text>
</comment>
<dbReference type="Gene3D" id="3.30.420.10">
    <property type="entry name" value="Ribonuclease H-like superfamily/Ribonuclease H"/>
    <property type="match status" value="1"/>
</dbReference>
<sequence length="375" mass="42293">MSSDIIDGNAGTNDLAEISFHAFLVNITGTTMKLQGTLNGCKDFYPFSVGGADLVLGIKWLASLNTVQANWNEMFLIFNLNGKRCKLQGVPQESNAPVAFQYFSKEADTSELFGLSTRQIPSPSTYWTLQPLPVPERIWEDVSLDFIVGLPKSGGFDTILVVVDHLSKYSHFIPLSHPYTAKIVAKIFCKEIVRLHGIPRSILSNRDVIFLSAFWQELFRLSQTRLRMVGDSAFLRVQPYRQRSLAHRRASCFLQNTSDFHVSLLRPAHGQQAVIPPALLPLNEDWELTISPAKILAHQWVKEAGSSSLELLIHWVDRPLEEASWENYDLIADQFPSFLLEDKATFQGGYTDTNAPLRTYSRRKYRRAACGDNLS</sequence>
<dbReference type="InterPro" id="IPR023780">
    <property type="entry name" value="Chromo_domain"/>
</dbReference>
<dbReference type="Pfam" id="PF00385">
    <property type="entry name" value="Chromo"/>
    <property type="match status" value="1"/>
</dbReference>
<gene>
    <name evidence="2" type="ORF">KY290_027032</name>
</gene>
<dbReference type="SMART" id="SM00298">
    <property type="entry name" value="CHROMO"/>
    <property type="match status" value="1"/>
</dbReference>
<evidence type="ECO:0000313" key="3">
    <source>
        <dbReference type="Proteomes" id="UP000826656"/>
    </source>
</evidence>
<organism evidence="2 3">
    <name type="scientific">Solanum tuberosum</name>
    <name type="common">Potato</name>
    <dbReference type="NCBI Taxonomy" id="4113"/>
    <lineage>
        <taxon>Eukaryota</taxon>
        <taxon>Viridiplantae</taxon>
        <taxon>Streptophyta</taxon>
        <taxon>Embryophyta</taxon>
        <taxon>Tracheophyta</taxon>
        <taxon>Spermatophyta</taxon>
        <taxon>Magnoliopsida</taxon>
        <taxon>eudicotyledons</taxon>
        <taxon>Gunneridae</taxon>
        <taxon>Pentapetalae</taxon>
        <taxon>asterids</taxon>
        <taxon>lamiids</taxon>
        <taxon>Solanales</taxon>
        <taxon>Solanaceae</taxon>
        <taxon>Solanoideae</taxon>
        <taxon>Solaneae</taxon>
        <taxon>Solanum</taxon>
    </lineage>
</organism>
<reference evidence="2 3" key="1">
    <citation type="journal article" date="2021" name="bioRxiv">
        <title>Chromosome-scale and haplotype-resolved genome assembly of a tetraploid potato cultivar.</title>
        <authorList>
            <person name="Sun H."/>
            <person name="Jiao W.-B."/>
            <person name="Krause K."/>
            <person name="Campoy J.A."/>
            <person name="Goel M."/>
            <person name="Folz-Donahue K."/>
            <person name="Kukat C."/>
            <person name="Huettel B."/>
            <person name="Schneeberger K."/>
        </authorList>
    </citation>
    <scope>NUCLEOTIDE SEQUENCE [LARGE SCALE GENOMIC DNA]</scope>
    <source>
        <strain evidence="2">SolTubOtavaFocal</strain>
        <tissue evidence="2">Leaves</tissue>
    </source>
</reference>
<dbReference type="SUPFAM" id="SSF53098">
    <property type="entry name" value="Ribonuclease H-like"/>
    <property type="match status" value="1"/>
</dbReference>
<dbReference type="PANTHER" id="PTHR35046">
    <property type="entry name" value="ZINC KNUCKLE (CCHC-TYPE) FAMILY PROTEIN"/>
    <property type="match status" value="1"/>
</dbReference>
<dbReference type="SUPFAM" id="SSF54160">
    <property type="entry name" value="Chromo domain-like"/>
    <property type="match status" value="1"/>
</dbReference>
<dbReference type="InterPro" id="IPR016197">
    <property type="entry name" value="Chromo-like_dom_sf"/>
</dbReference>
<dbReference type="PANTHER" id="PTHR35046:SF26">
    <property type="entry name" value="RNA-DIRECTED DNA POLYMERASE"/>
    <property type="match status" value="1"/>
</dbReference>
<protein>
    <recommendedName>
        <fullName evidence="1">Integrase catalytic domain-containing protein</fullName>
    </recommendedName>
</protein>
<feature type="domain" description="Integrase catalytic" evidence="1">
    <location>
        <begin position="129"/>
        <end position="218"/>
    </location>
</feature>
<dbReference type="InterPro" id="IPR001584">
    <property type="entry name" value="Integrase_cat-core"/>
</dbReference>
<evidence type="ECO:0000313" key="2">
    <source>
        <dbReference type="EMBL" id="KAH0747800.1"/>
    </source>
</evidence>
<dbReference type="EMBL" id="JAIVGD010000019">
    <property type="protein sequence ID" value="KAH0747800.1"/>
    <property type="molecule type" value="Genomic_DNA"/>
</dbReference>
<accession>A0ABQ7UDW0</accession>
<evidence type="ECO:0000259" key="1">
    <source>
        <dbReference type="PROSITE" id="PS50994"/>
    </source>
</evidence>
<dbReference type="InterPro" id="IPR012337">
    <property type="entry name" value="RNaseH-like_sf"/>
</dbReference>
<dbReference type="Proteomes" id="UP000826656">
    <property type="component" value="Unassembled WGS sequence"/>
</dbReference>